<dbReference type="EMBL" id="LR738855">
    <property type="protein sequence ID" value="VZH86439.1"/>
    <property type="molecule type" value="Genomic_DNA"/>
</dbReference>
<dbReference type="Gene3D" id="3.40.50.300">
    <property type="entry name" value="P-loop containing nucleotide triphosphate hydrolases"/>
    <property type="match status" value="3"/>
</dbReference>
<dbReference type="NCBIfam" id="TIGR00348">
    <property type="entry name" value="hsdR"/>
    <property type="match status" value="1"/>
</dbReference>
<dbReference type="PANTHER" id="PTHR30195:SF15">
    <property type="entry name" value="TYPE I RESTRICTION ENZYME HINDI ENDONUCLEASE SUBUNIT"/>
    <property type="match status" value="1"/>
</dbReference>
<evidence type="ECO:0000256" key="4">
    <source>
        <dbReference type="ARBA" id="ARBA00022722"/>
    </source>
</evidence>
<dbReference type="Pfam" id="PF11867">
    <property type="entry name" value="T1RH-like_C"/>
    <property type="match status" value="1"/>
</dbReference>
<keyword evidence="5 11" id="KW-0547">Nucleotide-binding</keyword>
<dbReference type="Pfam" id="PF22679">
    <property type="entry name" value="T1R_D3-like"/>
    <property type="match status" value="1"/>
</dbReference>
<evidence type="ECO:0000259" key="12">
    <source>
        <dbReference type="PROSITE" id="PS51192"/>
    </source>
</evidence>
<dbReference type="InterPro" id="IPR014001">
    <property type="entry name" value="Helicase_ATP-bd"/>
</dbReference>
<dbReference type="REBASE" id="358433">
    <property type="entry name" value="Cdi190ORF2350P"/>
</dbReference>
<keyword evidence="8 11" id="KW-0378">Hydrolase</keyword>
<accession>A0A6I8MEA8</accession>
<dbReference type="InterPro" id="IPR055180">
    <property type="entry name" value="HsdR_RecA-like_helicase_dom_2"/>
</dbReference>
<dbReference type="InterPro" id="IPR007409">
    <property type="entry name" value="Restrct_endonuc_type1_HsdR_N"/>
</dbReference>
<dbReference type="CDD" id="cd22332">
    <property type="entry name" value="HsdR_N"/>
    <property type="match status" value="1"/>
</dbReference>
<dbReference type="GO" id="GO:0009307">
    <property type="term" value="P:DNA restriction-modification system"/>
    <property type="evidence" value="ECO:0007669"/>
    <property type="project" value="UniProtKB-KW"/>
</dbReference>
<keyword evidence="10 11" id="KW-0238">DNA-binding</keyword>
<keyword evidence="4" id="KW-0540">Nuclease</keyword>
<dbReference type="SUPFAM" id="SSF52540">
    <property type="entry name" value="P-loop containing nucleoside triphosphate hydrolases"/>
    <property type="match status" value="2"/>
</dbReference>
<evidence type="ECO:0000256" key="11">
    <source>
        <dbReference type="RuleBase" id="RU364115"/>
    </source>
</evidence>
<organism evidence="13 14">
    <name type="scientific">Corynebacterium rouxii</name>
    <dbReference type="NCBI Taxonomy" id="2719119"/>
    <lineage>
        <taxon>Bacteria</taxon>
        <taxon>Bacillati</taxon>
        <taxon>Actinomycetota</taxon>
        <taxon>Actinomycetes</taxon>
        <taxon>Mycobacteriales</taxon>
        <taxon>Corynebacteriaceae</taxon>
        <taxon>Corynebacterium</taxon>
    </lineage>
</organism>
<dbReference type="KEGG" id="crf:FRC0190_02348"/>
<dbReference type="EC" id="3.1.21.3" evidence="11"/>
<proteinExistence type="inferred from homology"/>
<evidence type="ECO:0000313" key="14">
    <source>
        <dbReference type="Proteomes" id="UP000423525"/>
    </source>
</evidence>
<reference evidence="13 14" key="1">
    <citation type="submission" date="2019-11" db="EMBL/GenBank/DDBJ databases">
        <authorList>
            <person name="Brisse S."/>
        </authorList>
    </citation>
    <scope>NUCLEOTIDE SEQUENCE [LARGE SCALE GENOMIC DNA]</scope>
    <source>
        <strain evidence="13">FRC0190</strain>
    </source>
</reference>
<dbReference type="InterPro" id="IPR040980">
    <property type="entry name" value="SWI2_SNF2"/>
</dbReference>
<evidence type="ECO:0000256" key="8">
    <source>
        <dbReference type="ARBA" id="ARBA00022801"/>
    </source>
</evidence>
<gene>
    <name evidence="13" type="ORF">FRC0190_02348</name>
</gene>
<dbReference type="Pfam" id="PF04313">
    <property type="entry name" value="HSDR_N"/>
    <property type="match status" value="1"/>
</dbReference>
<dbReference type="RefSeq" id="WP_155874420.1">
    <property type="nucleotide sequence ID" value="NZ_CP168248.1"/>
</dbReference>
<dbReference type="AlphaFoldDB" id="A0A6I8MEA8"/>
<comment type="catalytic activity">
    <reaction evidence="1 11">
        <text>Endonucleolytic cleavage of DNA to give random double-stranded fragments with terminal 5'-phosphates, ATP is simultaneously hydrolyzed.</text>
        <dbReference type="EC" id="3.1.21.3"/>
    </reaction>
</comment>
<dbReference type="SMART" id="SM00487">
    <property type="entry name" value="DEXDc"/>
    <property type="match status" value="1"/>
</dbReference>
<comment type="subunit">
    <text evidence="3 11">The type I restriction/modification system is composed of three polypeptides R, M and S.</text>
</comment>
<dbReference type="CDD" id="cd18800">
    <property type="entry name" value="SF2_C_EcoR124I-like"/>
    <property type="match status" value="1"/>
</dbReference>
<keyword evidence="6 11" id="KW-0680">Restriction system</keyword>
<keyword evidence="9 11" id="KW-0067">ATP-binding</keyword>
<evidence type="ECO:0000256" key="1">
    <source>
        <dbReference type="ARBA" id="ARBA00000851"/>
    </source>
</evidence>
<sequence length="1066" mass="119766">MFSEEMLEQTALEVLVDNDWEKLTGTAVAPGSGERQNWKEIVLRQTLNEAVSKLNPEVPEEFLQQAIGELLTPKSQDPVAENLRVHQMLVQGYSGIEYYDLDGQRQNPTIYFVSSNVDKNDYKVVNQVIIRNVEYERRFDVVAYINGLPVAFFELKKPAGKSTAEEAFNQLQTYVHEFPMAFRFANVVVASDGLDARYGTPFTPLNHMSPWNVDDSGLPIQMDQPDSSGQIPLGLENVIWGVFNQVRFLQLMREYTAFDDTDRGLYMRIAKPHQYFAVTKAAATTIQAVRRDGRAGVVWHTQGSGKSMEMEMYTAKVMRAPELESPTIIVINDRTELDGQLYSTFLASTLLPEKPRQIEDRDDLRTALATRTSGGIYFTTLQKFGLTADERNAHAKHPVLSQRHNIIVIADEAHRSHYGFSAQGNRDGYAAHLREALPNATMIAFTGTPISELDRNTREVFGDDIDVYDLQRAVDDGATVPVYFEPRLIPLARVQGITDEYIDATADEALEGLSESERARIQRTAAALEAMYGADDRLDTLVDDLLLRWEDRKTVMQDFIGCPGKAMIVTSTRSIAMKMYDKIVAKRPDWHSDADDKGKIKVVYSANPSDSAEIKKHMRRPSAIKAVKERVKNPDDELEIIIVKDMMLTGFDAPPLHTLFIDRPLRGALLMQTLARVNRTFRGKQDGLLIAYAPLTDNLKEALDEFTVDAEKTGEKVIGQHAEETLTIAQQFLGQIHELVTVDWHTKLQSGDVRGALATVAGFLRSPQTPGNTDPENPMARPVAKKFRELSSALARSWAIAVTANGADEIRSEVEFYLEARQWLIKIEAADRASRGEPISDTARRILGKLVVDAAESREVLDIYAEIGQDVPNLQELASQGFSEKNVKSNIEIAIEALRAKLQQGVRDATGNNELRSQLFSERIREVMTRYTNQQLTAAEVIAELVALSKEVVEESRRGEKFAPALSNDELTFFDVVSQNESAVTVLGDSVLADIARDLVATMRRDTRTDWTVRDDVKAKLRRTIKLLLRKYGYPPDRQKEATQLVYEQMEKFAPRYASGFGEDEK</sequence>
<evidence type="ECO:0000313" key="13">
    <source>
        <dbReference type="EMBL" id="VZH86439.1"/>
    </source>
</evidence>
<dbReference type="Proteomes" id="UP000423525">
    <property type="component" value="Chromosome"/>
</dbReference>
<dbReference type="InterPro" id="IPR021810">
    <property type="entry name" value="T1RH-like_C"/>
</dbReference>
<dbReference type="PANTHER" id="PTHR30195">
    <property type="entry name" value="TYPE I SITE-SPECIFIC DEOXYRIBONUCLEASE PROTEIN SUBUNIT M AND R"/>
    <property type="match status" value="1"/>
</dbReference>
<evidence type="ECO:0000256" key="5">
    <source>
        <dbReference type="ARBA" id="ARBA00022741"/>
    </source>
</evidence>
<dbReference type="Gene3D" id="3.90.1570.50">
    <property type="match status" value="1"/>
</dbReference>
<comment type="similarity">
    <text evidence="2 11">Belongs to the HsdR family.</text>
</comment>
<evidence type="ECO:0000256" key="9">
    <source>
        <dbReference type="ARBA" id="ARBA00022840"/>
    </source>
</evidence>
<protein>
    <recommendedName>
        <fullName evidence="11">Type I restriction enzyme endonuclease subunit</fullName>
        <shortName evidence="11">R protein</shortName>
        <ecNumber evidence="11">3.1.21.3</ecNumber>
    </recommendedName>
</protein>
<feature type="domain" description="Helicase ATP-binding" evidence="12">
    <location>
        <begin position="287"/>
        <end position="467"/>
    </location>
</feature>
<comment type="function">
    <text evidence="11">Subunit R is required for both nuclease and ATPase activities, but not for modification.</text>
</comment>
<dbReference type="Pfam" id="PF18766">
    <property type="entry name" value="SWI2_SNF2"/>
    <property type="match status" value="1"/>
</dbReference>
<dbReference type="GO" id="GO:0009035">
    <property type="term" value="F:type I site-specific deoxyribonuclease activity"/>
    <property type="evidence" value="ECO:0007669"/>
    <property type="project" value="UniProtKB-EC"/>
</dbReference>
<dbReference type="GO" id="GO:0003677">
    <property type="term" value="F:DNA binding"/>
    <property type="evidence" value="ECO:0007669"/>
    <property type="project" value="UniProtKB-KW"/>
</dbReference>
<dbReference type="InterPro" id="IPR004473">
    <property type="entry name" value="Restrct_endonuc_typeI_HsdR"/>
</dbReference>
<keyword evidence="7 13" id="KW-0255">Endonuclease</keyword>
<dbReference type="PROSITE" id="PS51192">
    <property type="entry name" value="HELICASE_ATP_BIND_1"/>
    <property type="match status" value="1"/>
</dbReference>
<evidence type="ECO:0000256" key="6">
    <source>
        <dbReference type="ARBA" id="ARBA00022747"/>
    </source>
</evidence>
<evidence type="ECO:0000256" key="10">
    <source>
        <dbReference type="ARBA" id="ARBA00023125"/>
    </source>
</evidence>
<evidence type="ECO:0000256" key="3">
    <source>
        <dbReference type="ARBA" id="ARBA00011296"/>
    </source>
</evidence>
<name>A0A6I8MEA8_9CORY</name>
<dbReference type="GO" id="GO:0005524">
    <property type="term" value="F:ATP binding"/>
    <property type="evidence" value="ECO:0007669"/>
    <property type="project" value="UniProtKB-KW"/>
</dbReference>
<dbReference type="InterPro" id="IPR027417">
    <property type="entry name" value="P-loop_NTPase"/>
</dbReference>
<evidence type="ECO:0000256" key="2">
    <source>
        <dbReference type="ARBA" id="ARBA00008598"/>
    </source>
</evidence>
<evidence type="ECO:0000256" key="7">
    <source>
        <dbReference type="ARBA" id="ARBA00022759"/>
    </source>
</evidence>
<dbReference type="InterPro" id="IPR051268">
    <property type="entry name" value="Type-I_R_enzyme_R_subunit"/>
</dbReference>